<dbReference type="Pfam" id="PF13359">
    <property type="entry name" value="DDE_Tnp_4"/>
    <property type="match status" value="1"/>
</dbReference>
<reference evidence="11" key="2">
    <citation type="journal article" date="2024" name="Plant">
        <title>Genomic evolution and insights into agronomic trait innovations of Sesamum species.</title>
        <authorList>
            <person name="Miao H."/>
            <person name="Wang L."/>
            <person name="Qu L."/>
            <person name="Liu H."/>
            <person name="Sun Y."/>
            <person name="Le M."/>
            <person name="Wang Q."/>
            <person name="Wei S."/>
            <person name="Zheng Y."/>
            <person name="Lin W."/>
            <person name="Duan Y."/>
            <person name="Cao H."/>
            <person name="Xiong S."/>
            <person name="Wang X."/>
            <person name="Wei L."/>
            <person name="Li C."/>
            <person name="Ma Q."/>
            <person name="Ju M."/>
            <person name="Zhao R."/>
            <person name="Li G."/>
            <person name="Mu C."/>
            <person name="Tian Q."/>
            <person name="Mei H."/>
            <person name="Zhang T."/>
            <person name="Gao T."/>
            <person name="Zhang H."/>
        </authorList>
    </citation>
    <scope>NUCLEOTIDE SEQUENCE</scope>
    <source>
        <strain evidence="11">G02</strain>
    </source>
</reference>
<name>A0AAW2Q1U9_SESRA</name>
<keyword evidence="6" id="KW-0378">Hydrolase</keyword>
<dbReference type="InterPro" id="IPR027806">
    <property type="entry name" value="HARBI1_dom"/>
</dbReference>
<keyword evidence="7" id="KW-0539">Nucleus</keyword>
<evidence type="ECO:0000259" key="9">
    <source>
        <dbReference type="Pfam" id="PF13359"/>
    </source>
</evidence>
<organism evidence="11">
    <name type="scientific">Sesamum radiatum</name>
    <name type="common">Black benniseed</name>
    <dbReference type="NCBI Taxonomy" id="300843"/>
    <lineage>
        <taxon>Eukaryota</taxon>
        <taxon>Viridiplantae</taxon>
        <taxon>Streptophyta</taxon>
        <taxon>Embryophyta</taxon>
        <taxon>Tracheophyta</taxon>
        <taxon>Spermatophyta</taxon>
        <taxon>Magnoliopsida</taxon>
        <taxon>eudicotyledons</taxon>
        <taxon>Gunneridae</taxon>
        <taxon>Pentapetalae</taxon>
        <taxon>asterids</taxon>
        <taxon>lamiids</taxon>
        <taxon>Lamiales</taxon>
        <taxon>Pedaliaceae</taxon>
        <taxon>Sesamum</taxon>
    </lineage>
</organism>
<comment type="similarity">
    <text evidence="3">Belongs to the HARBI1 family.</text>
</comment>
<keyword evidence="5" id="KW-0479">Metal-binding</keyword>
<dbReference type="GO" id="GO:0046872">
    <property type="term" value="F:metal ion binding"/>
    <property type="evidence" value="ECO:0007669"/>
    <property type="project" value="UniProtKB-KW"/>
</dbReference>
<comment type="caution">
    <text evidence="11">The sequence shown here is derived from an EMBL/GenBank/DDBJ whole genome shotgun (WGS) entry which is preliminary data.</text>
</comment>
<gene>
    <name evidence="11" type="ORF">Sradi_3859900</name>
</gene>
<keyword evidence="8" id="KW-0812">Transmembrane</keyword>
<proteinExistence type="inferred from homology"/>
<evidence type="ECO:0000256" key="4">
    <source>
        <dbReference type="ARBA" id="ARBA00022722"/>
    </source>
</evidence>
<keyword evidence="8" id="KW-0472">Membrane</keyword>
<keyword evidence="8" id="KW-1133">Transmembrane helix</keyword>
<dbReference type="PANTHER" id="PTHR22930">
    <property type="match status" value="1"/>
</dbReference>
<evidence type="ECO:0000256" key="5">
    <source>
        <dbReference type="ARBA" id="ARBA00022723"/>
    </source>
</evidence>
<keyword evidence="4" id="KW-0540">Nuclease</keyword>
<evidence type="ECO:0000259" key="10">
    <source>
        <dbReference type="Pfam" id="PF26138"/>
    </source>
</evidence>
<protein>
    <recommendedName>
        <fullName evidence="12">DDE Tnp4 domain-containing protein</fullName>
    </recommendedName>
</protein>
<evidence type="ECO:0000256" key="8">
    <source>
        <dbReference type="SAM" id="Phobius"/>
    </source>
</evidence>
<accession>A0AAW2Q1U9</accession>
<dbReference type="Pfam" id="PF26138">
    <property type="entry name" value="DUF8040"/>
    <property type="match status" value="1"/>
</dbReference>
<evidence type="ECO:0000256" key="7">
    <source>
        <dbReference type="ARBA" id="ARBA00023242"/>
    </source>
</evidence>
<dbReference type="InterPro" id="IPR058353">
    <property type="entry name" value="DUF8040"/>
</dbReference>
<evidence type="ECO:0008006" key="12">
    <source>
        <dbReference type="Google" id="ProtNLM"/>
    </source>
</evidence>
<sequence>MESGDHEAVFVAIQEFLISSIHFLNITYHIYRNYIRHKRRRQVAKVLSYNLKTRIPDQVKNLRCLTGTGSGDACLNNLRMSVDAFCRLCYLLEQLGGLKATRNVPITEQVAIFLNILAHHTKNRVVKYNFKRSGRTISKHFHAVLKLHPVLLATPTAVSEDSTCSRWRWFKGCLGALDGTYIHVKVPEAEKGRYRNRKGDISVNVLGVCDRDMKFIYVLTGWEGSAADSRVLRDAINRHNGLKVPMAPYKGLGITIFVTMATLMEMDS</sequence>
<dbReference type="PANTHER" id="PTHR22930:SF281">
    <property type="entry name" value="NUCLEASE"/>
    <property type="match status" value="1"/>
</dbReference>
<evidence type="ECO:0000313" key="11">
    <source>
        <dbReference type="EMBL" id="KAL0361754.1"/>
    </source>
</evidence>
<comment type="cofactor">
    <cofactor evidence="1">
        <name>a divalent metal cation</name>
        <dbReference type="ChEBI" id="CHEBI:60240"/>
    </cofactor>
</comment>
<dbReference type="InterPro" id="IPR045249">
    <property type="entry name" value="HARBI1-like"/>
</dbReference>
<dbReference type="GO" id="GO:0016787">
    <property type="term" value="F:hydrolase activity"/>
    <property type="evidence" value="ECO:0007669"/>
    <property type="project" value="UniProtKB-KW"/>
</dbReference>
<comment type="subcellular location">
    <subcellularLocation>
        <location evidence="2">Nucleus</location>
    </subcellularLocation>
</comment>
<feature type="domain" description="DUF8040" evidence="10">
    <location>
        <begin position="68"/>
        <end position="146"/>
    </location>
</feature>
<feature type="transmembrane region" description="Helical" evidence="8">
    <location>
        <begin position="12"/>
        <end position="31"/>
    </location>
</feature>
<evidence type="ECO:0000256" key="6">
    <source>
        <dbReference type="ARBA" id="ARBA00022801"/>
    </source>
</evidence>
<reference evidence="11" key="1">
    <citation type="submission" date="2020-06" db="EMBL/GenBank/DDBJ databases">
        <authorList>
            <person name="Li T."/>
            <person name="Hu X."/>
            <person name="Zhang T."/>
            <person name="Song X."/>
            <person name="Zhang H."/>
            <person name="Dai N."/>
            <person name="Sheng W."/>
            <person name="Hou X."/>
            <person name="Wei L."/>
        </authorList>
    </citation>
    <scope>NUCLEOTIDE SEQUENCE</scope>
    <source>
        <strain evidence="11">G02</strain>
        <tissue evidence="11">Leaf</tissue>
    </source>
</reference>
<evidence type="ECO:0000256" key="3">
    <source>
        <dbReference type="ARBA" id="ARBA00006958"/>
    </source>
</evidence>
<dbReference type="GO" id="GO:0004518">
    <property type="term" value="F:nuclease activity"/>
    <property type="evidence" value="ECO:0007669"/>
    <property type="project" value="UniProtKB-KW"/>
</dbReference>
<dbReference type="EMBL" id="JACGWJ010000016">
    <property type="protein sequence ID" value="KAL0361754.1"/>
    <property type="molecule type" value="Genomic_DNA"/>
</dbReference>
<evidence type="ECO:0000256" key="1">
    <source>
        <dbReference type="ARBA" id="ARBA00001968"/>
    </source>
</evidence>
<dbReference type="AlphaFoldDB" id="A0AAW2Q1U9"/>
<evidence type="ECO:0000256" key="2">
    <source>
        <dbReference type="ARBA" id="ARBA00004123"/>
    </source>
</evidence>
<feature type="domain" description="DDE Tnp4" evidence="9">
    <location>
        <begin position="177"/>
        <end position="234"/>
    </location>
</feature>
<dbReference type="GO" id="GO:0005634">
    <property type="term" value="C:nucleus"/>
    <property type="evidence" value="ECO:0007669"/>
    <property type="project" value="UniProtKB-SubCell"/>
</dbReference>